<keyword evidence="1" id="KW-0472">Membrane</keyword>
<dbReference type="EMBL" id="KQ964310">
    <property type="protein sequence ID" value="KXJ84930.1"/>
    <property type="molecule type" value="Genomic_DNA"/>
</dbReference>
<name>A0A136IIY3_9PEZI</name>
<gene>
    <name evidence="2" type="ORF">Micbo1qcDRAFT_225566</name>
</gene>
<accession>A0A136IIY3</accession>
<evidence type="ECO:0000256" key="1">
    <source>
        <dbReference type="SAM" id="Phobius"/>
    </source>
</evidence>
<feature type="transmembrane region" description="Helical" evidence="1">
    <location>
        <begin position="22"/>
        <end position="48"/>
    </location>
</feature>
<dbReference type="AlphaFoldDB" id="A0A136IIY3"/>
<organism evidence="2 3">
    <name type="scientific">Microdochium bolleyi</name>
    <dbReference type="NCBI Taxonomy" id="196109"/>
    <lineage>
        <taxon>Eukaryota</taxon>
        <taxon>Fungi</taxon>
        <taxon>Dikarya</taxon>
        <taxon>Ascomycota</taxon>
        <taxon>Pezizomycotina</taxon>
        <taxon>Sordariomycetes</taxon>
        <taxon>Xylariomycetidae</taxon>
        <taxon>Xylariales</taxon>
        <taxon>Microdochiaceae</taxon>
        <taxon>Microdochium</taxon>
    </lineage>
</organism>
<sequence>MPLLSNSIPEGFMPSDFLTKDALPWLAAALVASPVVYYGIMAVYNIFLHPLSKYPGPKSWVATPFHYSLLQLRGLVAYQMPQQMLIGALSHGPGSWDVVTGQELVAGVGRWGRDTSYSFWGPHAACPWPQGPAFF</sequence>
<dbReference type="Proteomes" id="UP000070501">
    <property type="component" value="Unassembled WGS sequence"/>
</dbReference>
<keyword evidence="1" id="KW-1133">Transmembrane helix</keyword>
<keyword evidence="1" id="KW-0812">Transmembrane</keyword>
<keyword evidence="3" id="KW-1185">Reference proteome</keyword>
<reference evidence="3" key="1">
    <citation type="submission" date="2016-02" db="EMBL/GenBank/DDBJ databases">
        <title>Draft genome sequence of Microdochium bolleyi, a fungal endophyte of beachgrass.</title>
        <authorList>
            <consortium name="DOE Joint Genome Institute"/>
            <person name="David A.S."/>
            <person name="May G."/>
            <person name="Haridas S."/>
            <person name="Lim J."/>
            <person name="Wang M."/>
            <person name="Labutti K."/>
            <person name="Lipzen A."/>
            <person name="Barry K."/>
            <person name="Grigoriev I.V."/>
        </authorList>
    </citation>
    <scope>NUCLEOTIDE SEQUENCE [LARGE SCALE GENOMIC DNA]</scope>
    <source>
        <strain evidence="3">J235TASD1</strain>
    </source>
</reference>
<dbReference type="InParanoid" id="A0A136IIY3"/>
<evidence type="ECO:0000313" key="3">
    <source>
        <dbReference type="Proteomes" id="UP000070501"/>
    </source>
</evidence>
<protein>
    <submittedName>
        <fullName evidence="2">Uncharacterized protein</fullName>
    </submittedName>
</protein>
<proteinExistence type="predicted"/>
<evidence type="ECO:0000313" key="2">
    <source>
        <dbReference type="EMBL" id="KXJ84930.1"/>
    </source>
</evidence>
<dbReference type="OrthoDB" id="4794200at2759"/>